<dbReference type="AlphaFoldDB" id="F6H1M6"/>
<dbReference type="Gene3D" id="3.40.50.300">
    <property type="entry name" value="P-loop containing nucleotide triphosphate hydrolases"/>
    <property type="match status" value="2"/>
</dbReference>
<dbReference type="Gene3D" id="1.20.1560.10">
    <property type="entry name" value="ABC transporter type 1, transmembrane domain"/>
    <property type="match status" value="1"/>
</dbReference>
<feature type="domain" description="ABC transmembrane type-1" evidence="12">
    <location>
        <begin position="50"/>
        <end position="338"/>
    </location>
</feature>
<dbReference type="InterPro" id="IPR027417">
    <property type="entry name" value="P-loop_NTPase"/>
</dbReference>
<keyword evidence="9 10" id="KW-0472">Membrane</keyword>
<dbReference type="InterPro" id="IPR017871">
    <property type="entry name" value="ABC_transporter-like_CS"/>
</dbReference>
<feature type="domain" description="ABC transmembrane type-1" evidence="12">
    <location>
        <begin position="652"/>
        <end position="939"/>
    </location>
</feature>
<keyword evidence="5" id="KW-0677">Repeat</keyword>
<evidence type="ECO:0000259" key="11">
    <source>
        <dbReference type="PROSITE" id="PS50893"/>
    </source>
</evidence>
<dbReference type="PaxDb" id="29760-VIT_18s0001g14660.t01"/>
<dbReference type="InParanoid" id="F6H1M6"/>
<evidence type="ECO:0000256" key="9">
    <source>
        <dbReference type="ARBA" id="ARBA00023136"/>
    </source>
</evidence>
<dbReference type="GO" id="GO:0005524">
    <property type="term" value="F:ATP binding"/>
    <property type="evidence" value="ECO:0007669"/>
    <property type="project" value="UniProtKB-KW"/>
</dbReference>
<dbReference type="PANTHER" id="PTHR43394:SF11">
    <property type="entry name" value="ATP-BINDING CASSETTE TRANSPORTER"/>
    <property type="match status" value="1"/>
</dbReference>
<keyword evidence="8 10" id="KW-1133">Transmembrane helix</keyword>
<feature type="transmembrane region" description="Helical" evidence="10">
    <location>
        <begin position="192"/>
        <end position="216"/>
    </location>
</feature>
<name>F6H1M6_VITVI</name>
<dbReference type="SMART" id="SM00382">
    <property type="entry name" value="AAA"/>
    <property type="match status" value="2"/>
</dbReference>
<feature type="transmembrane region" description="Helical" evidence="10">
    <location>
        <begin position="95"/>
        <end position="117"/>
    </location>
</feature>
<organism evidence="13 14">
    <name type="scientific">Vitis vinifera</name>
    <name type="common">Grape</name>
    <dbReference type="NCBI Taxonomy" id="29760"/>
    <lineage>
        <taxon>Eukaryota</taxon>
        <taxon>Viridiplantae</taxon>
        <taxon>Streptophyta</taxon>
        <taxon>Embryophyta</taxon>
        <taxon>Tracheophyta</taxon>
        <taxon>Spermatophyta</taxon>
        <taxon>Magnoliopsida</taxon>
        <taxon>eudicotyledons</taxon>
        <taxon>Gunneridae</taxon>
        <taxon>Pentapetalae</taxon>
        <taxon>rosids</taxon>
        <taxon>Vitales</taxon>
        <taxon>Vitaceae</taxon>
        <taxon>Viteae</taxon>
        <taxon>Vitis</taxon>
    </lineage>
</organism>
<dbReference type="EMBL" id="FN595227">
    <property type="protein sequence ID" value="CCB46054.1"/>
    <property type="molecule type" value="Genomic_DNA"/>
</dbReference>
<evidence type="ECO:0000256" key="1">
    <source>
        <dbReference type="ARBA" id="ARBA00004141"/>
    </source>
</evidence>
<dbReference type="GO" id="GO:0016020">
    <property type="term" value="C:membrane"/>
    <property type="evidence" value="ECO:0000318"/>
    <property type="project" value="GO_Central"/>
</dbReference>
<dbReference type="CDD" id="cd18577">
    <property type="entry name" value="ABC_6TM_Pgp_ABCB1_D1_like"/>
    <property type="match status" value="1"/>
</dbReference>
<dbReference type="GO" id="GO:0055085">
    <property type="term" value="P:transmembrane transport"/>
    <property type="evidence" value="ECO:0000318"/>
    <property type="project" value="GO_Central"/>
</dbReference>
<sequence>MEGLELRSIQISDQSPLPEKDQQSNSSPKDTVSFFGLFAAADTLDCFFMFFGSIGACIHGAALPVFFVLFGRMIDSLGRLSSDPDKLSSQVSRHALYLVYLGLGVLASAWIGVAFWMQTGERQTARLRLKYLQSVLRQDINFFDTEARDKNITFHISNDAILLQDAIGDKIGHGLRYLSQFFVGFAIGFTSVWQLTLLTVAVVPLMAIAGGAYTVIMTTLSEKGEAAYAEAGKVAEEAISQVRTVYSFVGEDRAVETYSRSLQKALKLGKKSGFAKGIGIGFTYGLLFCAWALLLWYASKLVRHGDTNGGKAFTTILNVIFSGFALGQAAPNLAAIAKGRAAAANIVNMIETDSTASKRLDNGIMLPKVAGQLEFCEVCFAYPSRPSMVFENLSFSIYAGKTFAVVGPSGSGKSTIISMVQRFYEPTSGKILLDGHDIKNLRLKWLRAQMGLVSQEPALFATTIAGNILYGKEDADMDQVIEAAKAANAHSFVQGLPDGYQTQVGEGGTQLSGGQKQRIAIARAVLRNPKILLLDEATSALDAESELIVQKALDKIMLNRTTIVVAHRLSTIRDVNKIIVLKNGQVVESGTHLELISQGGEYATLVSLQVSEHGKSPKLQPYDQNMASSSSPPIPSLWQLVKLNAPEWPFAVLGSVGAILAGMEAPLFALGITHVLTAFYSGKDFQIKREVDHISLIFVGAAILTIFIYLLQHYFYTLMGERLTTRIRLLMFSAILSNEIGWFDLDENSTGSLTSKLAADATLVRSALADRLSTIVQNVALTVTAFVIAFTLSWRIASVIIASFPLLIGASITEQLFLKGFGGDYTRAYAQATAVAREAIANIRTVAAFGAEDRISLQFASELNQPNKQALLRGHISGFGYGVSQLFAFCSYALGLWYASVLIKHNDSNFGDIIKSFMVLIITAFSVAETLALTPDIVKGSQALGSVFSILQRKTAINRDNPTSSVVTDIQGDIEFRNVSFRYPARPDLIIFKDLNLKISAGKSLAIVGQSGSGKSTVISLVMRFYDPTSGAVMIDGFDIKGLNLRSLRMKIGLVQQEPALFSTTIYENIRYGNEEASEIEIMKAARAANAHSFISRMPEGYQTQVGDRGVQLSGGQKQRVAIARAILKDPSILLLDEATSALDTASEKLVQEALDTLMEGRTTILIAHRLSTIHNADSIAVLQHGKVVETGDHRQLITRPGSIYKQLVSLQQEKGEVPN</sequence>
<gene>
    <name evidence="13" type="ordered locus">VIT_18s0001g14660</name>
</gene>
<dbReference type="PROSITE" id="PS50929">
    <property type="entry name" value="ABC_TM1F"/>
    <property type="match status" value="2"/>
</dbReference>
<protein>
    <recommendedName>
        <fullName evidence="15">ABC transporter B family member 13</fullName>
    </recommendedName>
</protein>
<evidence type="ECO:0000256" key="4">
    <source>
        <dbReference type="ARBA" id="ARBA00022692"/>
    </source>
</evidence>
<evidence type="ECO:0000256" key="5">
    <source>
        <dbReference type="ARBA" id="ARBA00022737"/>
    </source>
</evidence>
<evidence type="ECO:0000256" key="10">
    <source>
        <dbReference type="SAM" id="Phobius"/>
    </source>
</evidence>
<feature type="transmembrane region" description="Helical" evidence="10">
    <location>
        <begin position="693"/>
        <end position="715"/>
    </location>
</feature>
<evidence type="ECO:0000256" key="8">
    <source>
        <dbReference type="ARBA" id="ARBA00022989"/>
    </source>
</evidence>
<dbReference type="InterPro" id="IPR036640">
    <property type="entry name" value="ABC1_TM_sf"/>
</dbReference>
<dbReference type="InterPro" id="IPR003593">
    <property type="entry name" value="AAA+_ATPase"/>
</dbReference>
<dbReference type="eggNOG" id="KOG0055">
    <property type="taxonomic scope" value="Eukaryota"/>
</dbReference>
<feature type="transmembrane region" description="Helical" evidence="10">
    <location>
        <begin position="310"/>
        <end position="330"/>
    </location>
</feature>
<keyword evidence="7" id="KW-0067">ATP-binding</keyword>
<feature type="domain" description="ABC transporter" evidence="11">
    <location>
        <begin position="373"/>
        <end position="608"/>
    </location>
</feature>
<dbReference type="ExpressionAtlas" id="F6H1M6">
    <property type="expression patterns" value="baseline"/>
</dbReference>
<dbReference type="Pfam" id="PF00664">
    <property type="entry name" value="ABC_membrane"/>
    <property type="match status" value="2"/>
</dbReference>
<dbReference type="HOGENOM" id="CLU_000604_17_2_1"/>
<dbReference type="GO" id="GO:0042626">
    <property type="term" value="F:ATPase-coupled transmembrane transporter activity"/>
    <property type="evidence" value="ECO:0000318"/>
    <property type="project" value="GO_Central"/>
</dbReference>
<dbReference type="GO" id="GO:0140359">
    <property type="term" value="F:ABC-type transporter activity"/>
    <property type="evidence" value="ECO:0007669"/>
    <property type="project" value="InterPro"/>
</dbReference>
<evidence type="ECO:0000256" key="6">
    <source>
        <dbReference type="ARBA" id="ARBA00022741"/>
    </source>
</evidence>
<dbReference type="Pfam" id="PF00005">
    <property type="entry name" value="ABC_tran"/>
    <property type="match status" value="2"/>
</dbReference>
<evidence type="ECO:0000313" key="13">
    <source>
        <dbReference type="EMBL" id="CCB46054.1"/>
    </source>
</evidence>
<keyword evidence="3" id="KW-0813">Transport</keyword>
<proteinExistence type="inferred from homology"/>
<feature type="transmembrane region" description="Helical" evidence="10">
    <location>
        <begin position="274"/>
        <end position="298"/>
    </location>
</feature>
<evidence type="ECO:0000313" key="14">
    <source>
        <dbReference type="Proteomes" id="UP000009183"/>
    </source>
</evidence>
<dbReference type="SUPFAM" id="SSF90123">
    <property type="entry name" value="ABC transporter transmembrane region"/>
    <property type="match status" value="2"/>
</dbReference>
<keyword evidence="14" id="KW-1185">Reference proteome</keyword>
<evidence type="ECO:0000256" key="2">
    <source>
        <dbReference type="ARBA" id="ARBA00007577"/>
    </source>
</evidence>
<evidence type="ECO:0000256" key="3">
    <source>
        <dbReference type="ARBA" id="ARBA00022448"/>
    </source>
</evidence>
<feature type="transmembrane region" description="Helical" evidence="10">
    <location>
        <begin position="913"/>
        <end position="933"/>
    </location>
</feature>
<feature type="transmembrane region" description="Helical" evidence="10">
    <location>
        <begin position="775"/>
        <end position="792"/>
    </location>
</feature>
<feature type="transmembrane region" description="Helical" evidence="10">
    <location>
        <begin position="650"/>
        <end position="673"/>
    </location>
</feature>
<dbReference type="SMR" id="F6H1M6"/>
<evidence type="ECO:0000259" key="12">
    <source>
        <dbReference type="PROSITE" id="PS50929"/>
    </source>
</evidence>
<accession>F6H1M6</accession>
<evidence type="ECO:0000256" key="7">
    <source>
        <dbReference type="ARBA" id="ARBA00022840"/>
    </source>
</evidence>
<feature type="transmembrane region" description="Helical" evidence="10">
    <location>
        <begin position="879"/>
        <end position="901"/>
    </location>
</feature>
<dbReference type="CDD" id="cd03249">
    <property type="entry name" value="ABC_MTABC3_MDL1_MDL2"/>
    <property type="match status" value="2"/>
</dbReference>
<dbReference type="PANTHER" id="PTHR43394">
    <property type="entry name" value="ATP-DEPENDENT PERMEASE MDL1, MITOCHONDRIAL"/>
    <property type="match status" value="1"/>
</dbReference>
<dbReference type="InterPro" id="IPR039421">
    <property type="entry name" value="Type_1_exporter"/>
</dbReference>
<dbReference type="SUPFAM" id="SSF52540">
    <property type="entry name" value="P-loop containing nucleoside triphosphate hydrolases"/>
    <property type="match status" value="2"/>
</dbReference>
<dbReference type="FunFam" id="3.40.50.300:FF:000205">
    <property type="entry name" value="ABC transporter B family member 4"/>
    <property type="match status" value="2"/>
</dbReference>
<dbReference type="GO" id="GO:0016887">
    <property type="term" value="F:ATP hydrolysis activity"/>
    <property type="evidence" value="ECO:0007669"/>
    <property type="project" value="InterPro"/>
</dbReference>
<comment type="subcellular location">
    <subcellularLocation>
        <location evidence="1">Membrane</location>
        <topology evidence="1">Multi-pass membrane protein</topology>
    </subcellularLocation>
</comment>
<dbReference type="InterPro" id="IPR003439">
    <property type="entry name" value="ABC_transporter-like_ATP-bd"/>
</dbReference>
<keyword evidence="4 10" id="KW-0812">Transmembrane</keyword>
<reference evidence="14" key="1">
    <citation type="journal article" date="2007" name="Nature">
        <title>The grapevine genome sequence suggests ancestral hexaploidization in major angiosperm phyla.</title>
        <authorList>
            <consortium name="The French-Italian Public Consortium for Grapevine Genome Characterization."/>
            <person name="Jaillon O."/>
            <person name="Aury J.-M."/>
            <person name="Noel B."/>
            <person name="Policriti A."/>
            <person name="Clepet C."/>
            <person name="Casagrande A."/>
            <person name="Choisne N."/>
            <person name="Aubourg S."/>
            <person name="Vitulo N."/>
            <person name="Jubin C."/>
            <person name="Vezzi A."/>
            <person name="Legeai F."/>
            <person name="Hugueney P."/>
            <person name="Dasilva C."/>
            <person name="Horner D."/>
            <person name="Mica E."/>
            <person name="Jublot D."/>
            <person name="Poulain J."/>
            <person name="Bruyere C."/>
            <person name="Billault A."/>
            <person name="Segurens B."/>
            <person name="Gouyvenoux M."/>
            <person name="Ugarte E."/>
            <person name="Cattonaro F."/>
            <person name="Anthouard V."/>
            <person name="Vico V."/>
            <person name="Del Fabbro C."/>
            <person name="Alaux M."/>
            <person name="Di Gaspero G."/>
            <person name="Dumas V."/>
            <person name="Felice N."/>
            <person name="Paillard S."/>
            <person name="Juman I."/>
            <person name="Moroldo M."/>
            <person name="Scalabrin S."/>
            <person name="Canaguier A."/>
            <person name="Le Clainche I."/>
            <person name="Malacrida G."/>
            <person name="Durand E."/>
            <person name="Pesole G."/>
            <person name="Laucou V."/>
            <person name="Chatelet P."/>
            <person name="Merdinoglu D."/>
            <person name="Delledonne M."/>
            <person name="Pezzotti M."/>
            <person name="Lecharny A."/>
            <person name="Scarpelli C."/>
            <person name="Artiguenave F."/>
            <person name="Pe M.E."/>
            <person name="Valle G."/>
            <person name="Morgante M."/>
            <person name="Caboche M."/>
            <person name="Adam-Blondon A.-F."/>
            <person name="Weissenbach J."/>
            <person name="Quetier F."/>
            <person name="Wincker P."/>
        </authorList>
    </citation>
    <scope>NUCLEOTIDE SEQUENCE [LARGE SCALE GENOMIC DNA]</scope>
    <source>
        <strain evidence="14">cv. Pinot noir / PN40024</strain>
    </source>
</reference>
<comment type="similarity">
    <text evidence="2">Belongs to the ABC transporter superfamily. ABCB family. Multidrug resistance exporter (TC 3.A.1.201) subfamily.</text>
</comment>
<keyword evidence="6" id="KW-0547">Nucleotide-binding</keyword>
<dbReference type="InterPro" id="IPR011527">
    <property type="entry name" value="ABC1_TM_dom"/>
</dbReference>
<dbReference type="CDD" id="cd18578">
    <property type="entry name" value="ABC_6TM_Pgp_ABCB1_D2_like"/>
    <property type="match status" value="1"/>
</dbReference>
<dbReference type="PROSITE" id="PS00211">
    <property type="entry name" value="ABC_TRANSPORTER_1"/>
    <property type="match status" value="2"/>
</dbReference>
<dbReference type="PROSITE" id="PS50893">
    <property type="entry name" value="ABC_TRANSPORTER_2"/>
    <property type="match status" value="2"/>
</dbReference>
<feature type="transmembrane region" description="Helical" evidence="10">
    <location>
        <begin position="47"/>
        <end position="74"/>
    </location>
</feature>
<feature type="domain" description="ABC transporter" evidence="11">
    <location>
        <begin position="974"/>
        <end position="1210"/>
    </location>
</feature>
<dbReference type="Proteomes" id="UP000009183">
    <property type="component" value="Chromosome 18"/>
</dbReference>
<dbReference type="FunCoup" id="F6H1M6">
    <property type="interactions" value="173"/>
</dbReference>
<evidence type="ECO:0008006" key="15">
    <source>
        <dbReference type="Google" id="ProtNLM"/>
    </source>
</evidence>